<sequence>MRLEIKMPNFIHKQTLKGILMTQLILSWIKCGLSNMREHYNVSMTT</sequence>
<evidence type="ECO:0000313" key="1">
    <source>
        <dbReference type="EMBL" id="WAR01849.1"/>
    </source>
</evidence>
<reference evidence="1" key="1">
    <citation type="submission" date="2022-11" db="EMBL/GenBank/DDBJ databases">
        <title>Centuries of genome instability and evolution in soft-shell clam transmissible cancer (bioRxiv).</title>
        <authorList>
            <person name="Hart S.F.M."/>
            <person name="Yonemitsu M.A."/>
            <person name="Giersch R.M."/>
            <person name="Beal B.F."/>
            <person name="Arriagada G."/>
            <person name="Davis B.W."/>
            <person name="Ostrander E.A."/>
            <person name="Goff S.P."/>
            <person name="Metzger M.J."/>
        </authorList>
    </citation>
    <scope>NUCLEOTIDE SEQUENCE</scope>
    <source>
        <strain evidence="1">MELC-2E11</strain>
        <tissue evidence="1">Siphon/mantle</tissue>
    </source>
</reference>
<proteinExistence type="predicted"/>
<evidence type="ECO:0000313" key="2">
    <source>
        <dbReference type="Proteomes" id="UP001164746"/>
    </source>
</evidence>
<dbReference type="Proteomes" id="UP001164746">
    <property type="component" value="Chromosome 4"/>
</dbReference>
<accession>A0ABY7E0B1</accession>
<gene>
    <name evidence="1" type="ORF">MAR_008407</name>
</gene>
<name>A0ABY7E0B1_MYAAR</name>
<dbReference type="EMBL" id="CP111015">
    <property type="protein sequence ID" value="WAR01849.1"/>
    <property type="molecule type" value="Genomic_DNA"/>
</dbReference>
<protein>
    <submittedName>
        <fullName evidence="1">Uncharacterized protein</fullName>
    </submittedName>
</protein>
<organism evidence="1 2">
    <name type="scientific">Mya arenaria</name>
    <name type="common">Soft-shell clam</name>
    <dbReference type="NCBI Taxonomy" id="6604"/>
    <lineage>
        <taxon>Eukaryota</taxon>
        <taxon>Metazoa</taxon>
        <taxon>Spiralia</taxon>
        <taxon>Lophotrochozoa</taxon>
        <taxon>Mollusca</taxon>
        <taxon>Bivalvia</taxon>
        <taxon>Autobranchia</taxon>
        <taxon>Heteroconchia</taxon>
        <taxon>Euheterodonta</taxon>
        <taxon>Imparidentia</taxon>
        <taxon>Neoheterodontei</taxon>
        <taxon>Myida</taxon>
        <taxon>Myoidea</taxon>
        <taxon>Myidae</taxon>
        <taxon>Mya</taxon>
    </lineage>
</organism>
<keyword evidence="2" id="KW-1185">Reference proteome</keyword>